<dbReference type="InterPro" id="IPR052754">
    <property type="entry name" value="NTPase_KAP_P-loop"/>
</dbReference>
<evidence type="ECO:0000259" key="2">
    <source>
        <dbReference type="Pfam" id="PF07693"/>
    </source>
</evidence>
<dbReference type="InterPro" id="IPR027417">
    <property type="entry name" value="P-loop_NTPase"/>
</dbReference>
<dbReference type="PANTHER" id="PTHR22674">
    <property type="entry name" value="NTPASE, KAP FAMILY P-LOOP DOMAIN-CONTAINING 1"/>
    <property type="match status" value="1"/>
</dbReference>
<dbReference type="Gene3D" id="3.40.50.300">
    <property type="entry name" value="P-loop containing nucleotide triphosphate hydrolases"/>
    <property type="match status" value="1"/>
</dbReference>
<dbReference type="Proteomes" id="UP000639396">
    <property type="component" value="Unassembled WGS sequence"/>
</dbReference>
<dbReference type="PANTHER" id="PTHR22674:SF6">
    <property type="entry name" value="NTPASE KAP FAMILY P-LOOP DOMAIN-CONTAINING PROTEIN 1"/>
    <property type="match status" value="1"/>
</dbReference>
<protein>
    <recommendedName>
        <fullName evidence="2">KAP NTPase domain-containing protein</fullName>
    </recommendedName>
</protein>
<reference evidence="3" key="1">
    <citation type="submission" date="2020-09" db="EMBL/GenBank/DDBJ databases">
        <title>A novel bacterium of genus Paenibacillus, isolated from South China Sea.</title>
        <authorList>
            <person name="Huang H."/>
            <person name="Mo K."/>
            <person name="Hu Y."/>
        </authorList>
    </citation>
    <scope>NUCLEOTIDE SEQUENCE</scope>
    <source>
        <strain evidence="3">IB182363</strain>
    </source>
</reference>
<dbReference type="EMBL" id="JACXJA010000013">
    <property type="protein sequence ID" value="MBD2862541.1"/>
    <property type="molecule type" value="Genomic_DNA"/>
</dbReference>
<sequence length="901" mass="102377">MKEWMKRIKLYAARLGLAGAVGAATYTGILGLRVQAPAFMTKPLTGYELQLAIAVYGFVLAALVWVYVRKPKRGWWKTNPIHSERQLVYLGAASGVLADYAWNDINRSFTGTIQSNLYDVTHLLSLIGVGWIVIRFLMFLAFAIGALVVERKGGLSGTAAGHAEPSFSLRPSLGVDGQDELNRKEFSEHIAEAIYSRMSRSAGSALTVGLYGPWGSGKTSVFDMMEAHLAKKTLRPPVIIRFQPWYSGKDQLNIIPEFLNLLIGKLKEQSPVAEAGLIGPLKRYAKYVTPISLRPPGMIVNLKDFAIHPEFSKEYNDAEELRQQIVEKLAHMKVLIVIFIDDLDRLDNKEIQMVFKLVRLIGDFPNTTYVIAMDEEIVTNSLAQMYSKDYKEDVGKKYLEKFIHIPVYLPTADPVRLSKLGWKSIEPILAYNEVKIAPDEVKALLHQAGCSPRNLQRLTNMLQIYLPLLKRDVHGMDLLRLLIIKVNVPGLFDYVLKHSGYFLGTVSDDQERGKIAGELREQYARYVPLVEQMYPPGMSDEERALGDLHKRICSPEHFWTYFMYSLPEGKLSQLQLNSFYKVVKADKLADKAYDNLVRASSITELNQKLSWNIAAMSTETNLDTLKVLTARFSRMYGTEETVDDPTHSTRSLIMDLLRSLLQGEGANNAYKILLAANANWVLASTAYYHWIGAASLEERLRDYFRDQFTYEALNRYERRDVQLIFDAWMKSAQEDTLRPVLSSWANRYGLGKTAQFLMDDQLEDDESTLSKYVRLIAYIPAELLERDVQQSGRLDTFAAAKKAVNRGADPLMAVLRYAHCRTYEYAHEVLSEAVSQKWFLREDIRRPVQDLCAYGFSPRLGDLRQLAERYQTEQAEQAVYKERGGDTDMASTLNIRKIYTP</sequence>
<name>A0A927CAP2_9BACL</name>
<keyword evidence="1" id="KW-0472">Membrane</keyword>
<dbReference type="SUPFAM" id="SSF52540">
    <property type="entry name" value="P-loop containing nucleoside triphosphate hydrolases"/>
    <property type="match status" value="1"/>
</dbReference>
<evidence type="ECO:0000313" key="4">
    <source>
        <dbReference type="Proteomes" id="UP000639396"/>
    </source>
</evidence>
<evidence type="ECO:0000313" key="3">
    <source>
        <dbReference type="EMBL" id="MBD2862541.1"/>
    </source>
</evidence>
<organism evidence="3 4">
    <name type="scientific">Paenibacillus oceani</name>
    <dbReference type="NCBI Taxonomy" id="2772510"/>
    <lineage>
        <taxon>Bacteria</taxon>
        <taxon>Bacillati</taxon>
        <taxon>Bacillota</taxon>
        <taxon>Bacilli</taxon>
        <taxon>Bacillales</taxon>
        <taxon>Paenibacillaceae</taxon>
        <taxon>Paenibacillus</taxon>
    </lineage>
</organism>
<accession>A0A927CAP2</accession>
<comment type="caution">
    <text evidence="3">The sequence shown here is derived from an EMBL/GenBank/DDBJ whole genome shotgun (WGS) entry which is preliminary data.</text>
</comment>
<dbReference type="AlphaFoldDB" id="A0A927CAP2"/>
<evidence type="ECO:0000256" key="1">
    <source>
        <dbReference type="SAM" id="Phobius"/>
    </source>
</evidence>
<feature type="transmembrane region" description="Helical" evidence="1">
    <location>
        <begin position="123"/>
        <end position="149"/>
    </location>
</feature>
<gene>
    <name evidence="3" type="ORF">IDH45_11155</name>
</gene>
<keyword evidence="4" id="KW-1185">Reference proteome</keyword>
<keyword evidence="1" id="KW-1133">Transmembrane helix</keyword>
<dbReference type="InterPro" id="IPR011646">
    <property type="entry name" value="KAP_P-loop"/>
</dbReference>
<proteinExistence type="predicted"/>
<keyword evidence="1" id="KW-0812">Transmembrane</keyword>
<feature type="domain" description="KAP NTPase" evidence="2">
    <location>
        <begin position="185"/>
        <end position="466"/>
    </location>
</feature>
<dbReference type="Pfam" id="PF07693">
    <property type="entry name" value="KAP_NTPase"/>
    <property type="match status" value="1"/>
</dbReference>
<dbReference type="RefSeq" id="WP_190927551.1">
    <property type="nucleotide sequence ID" value="NZ_JACXJA010000013.1"/>
</dbReference>
<feature type="transmembrane region" description="Helical" evidence="1">
    <location>
        <begin position="47"/>
        <end position="67"/>
    </location>
</feature>